<evidence type="ECO:0000256" key="4">
    <source>
        <dbReference type="ARBA" id="ARBA00022840"/>
    </source>
</evidence>
<accession>A0ABM1SCS2</accession>
<dbReference type="PROSITE" id="PS50051">
    <property type="entry name" value="MCM_2"/>
    <property type="match status" value="1"/>
</dbReference>
<organism evidence="11 13">
    <name type="scientific">Limulus polyphemus</name>
    <name type="common">Atlantic horseshoe crab</name>
    <dbReference type="NCBI Taxonomy" id="6850"/>
    <lineage>
        <taxon>Eukaryota</taxon>
        <taxon>Metazoa</taxon>
        <taxon>Ecdysozoa</taxon>
        <taxon>Arthropoda</taxon>
        <taxon>Chelicerata</taxon>
        <taxon>Merostomata</taxon>
        <taxon>Xiphosura</taxon>
        <taxon>Limulidae</taxon>
        <taxon>Limulus</taxon>
    </lineage>
</organism>
<keyword evidence="11" id="KW-1185">Reference proteome</keyword>
<dbReference type="InterPro" id="IPR012340">
    <property type="entry name" value="NA-bd_OB-fold"/>
</dbReference>
<dbReference type="InterPro" id="IPR033762">
    <property type="entry name" value="MCM_OB"/>
</dbReference>
<dbReference type="GeneID" id="106459262"/>
<dbReference type="SMART" id="SM00382">
    <property type="entry name" value="AAA"/>
    <property type="match status" value="1"/>
</dbReference>
<dbReference type="InterPro" id="IPR041562">
    <property type="entry name" value="MCM_lid"/>
</dbReference>
<evidence type="ECO:0000313" key="12">
    <source>
        <dbReference type="RefSeq" id="XP_013774313.1"/>
    </source>
</evidence>
<evidence type="ECO:0000256" key="7">
    <source>
        <dbReference type="ARBA" id="ARBA00041084"/>
    </source>
</evidence>
<dbReference type="PANTHER" id="PTHR11630:SF47">
    <property type="entry name" value="DNA HELICASE MCM8"/>
    <property type="match status" value="1"/>
</dbReference>
<dbReference type="Pfam" id="PF00493">
    <property type="entry name" value="MCM"/>
    <property type="match status" value="1"/>
</dbReference>
<dbReference type="Gene3D" id="2.20.28.10">
    <property type="match status" value="1"/>
</dbReference>
<evidence type="ECO:0000256" key="6">
    <source>
        <dbReference type="ARBA" id="ARBA00023242"/>
    </source>
</evidence>
<dbReference type="SUPFAM" id="SSF52540">
    <property type="entry name" value="P-loop containing nucleoside triphosphate hydrolases"/>
    <property type="match status" value="1"/>
</dbReference>
<dbReference type="InterPro" id="IPR056875">
    <property type="entry name" value="MCM8/REC_WHD"/>
</dbReference>
<reference evidence="12 13" key="1">
    <citation type="submission" date="2025-05" db="UniProtKB">
        <authorList>
            <consortium name="RefSeq"/>
        </authorList>
    </citation>
    <scope>IDENTIFICATION</scope>
    <source>
        <tissue evidence="12 13">Muscle</tissue>
    </source>
</reference>
<dbReference type="InterPro" id="IPR031327">
    <property type="entry name" value="MCM"/>
</dbReference>
<dbReference type="Pfam" id="PF17855">
    <property type="entry name" value="MCM_lid"/>
    <property type="match status" value="1"/>
</dbReference>
<dbReference type="InterPro" id="IPR001208">
    <property type="entry name" value="MCM_dom"/>
</dbReference>
<dbReference type="SMART" id="SM00350">
    <property type="entry name" value="MCM"/>
    <property type="match status" value="1"/>
</dbReference>
<evidence type="ECO:0000256" key="3">
    <source>
        <dbReference type="ARBA" id="ARBA00022741"/>
    </source>
</evidence>
<evidence type="ECO:0000259" key="10">
    <source>
        <dbReference type="PROSITE" id="PS50051"/>
    </source>
</evidence>
<keyword evidence="5 9" id="KW-0238">DNA-binding</keyword>
<dbReference type="Pfam" id="PF25051">
    <property type="entry name" value="WHD_MCM8"/>
    <property type="match status" value="1"/>
</dbReference>
<dbReference type="PRINTS" id="PR01657">
    <property type="entry name" value="MCMFAMILY"/>
</dbReference>
<dbReference type="SUPFAM" id="SSF50249">
    <property type="entry name" value="Nucleic acid-binding proteins"/>
    <property type="match status" value="1"/>
</dbReference>
<dbReference type="Pfam" id="PF17207">
    <property type="entry name" value="MCM_OB"/>
    <property type="match status" value="1"/>
</dbReference>
<dbReference type="Gene3D" id="2.40.50.140">
    <property type="entry name" value="Nucleic acid-binding proteins"/>
    <property type="match status" value="1"/>
</dbReference>
<comment type="subcellular location">
    <subcellularLocation>
        <location evidence="1">Nucleus</location>
    </subcellularLocation>
</comment>
<dbReference type="Proteomes" id="UP000694941">
    <property type="component" value="Unplaced"/>
</dbReference>
<comment type="similarity">
    <text evidence="2 9">Belongs to the MCM family.</text>
</comment>
<keyword evidence="3 9" id="KW-0547">Nucleotide-binding</keyword>
<dbReference type="Pfam" id="PF26065">
    <property type="entry name" value="MCM8_N"/>
    <property type="match status" value="1"/>
</dbReference>
<protein>
    <recommendedName>
        <fullName evidence="7">DNA helicase MCM8</fullName>
    </recommendedName>
    <alternativeName>
        <fullName evidence="8">Minichromosome maintenance 8</fullName>
    </alternativeName>
</protein>
<dbReference type="InterPro" id="IPR058767">
    <property type="entry name" value="MCM8_N"/>
</dbReference>
<gene>
    <name evidence="12 13" type="primary">LOC106459262</name>
</gene>
<keyword evidence="4 9" id="KW-0067">ATP-binding</keyword>
<sequence>MESNRPGTSVKRPFCQGKGYSGRSNWRPYYQNRRPYRGGYRGRSYKRGISQAKHTTDNDGLLQSQILEAGENLSQFSQPMARVVEFCSKAGPYNGWKLYLPDEDYDSQSNTVKKLQLLEEYCKTLQLSGKKEEIENRQSFTFDVKALAEDAVIKENWSDLMTELKETPERVISYLGLALHHLLSKEIFNELTNEQNDGSVSIQFITDKFNVPKIHARLSGYEPLTQMKNLKANYYGKFVSVKGTVVRVSTIKPLCTKMAFKCGNCSNVQVITQPYGKYTLPIKCAVRGCRSRTFIPLRSSPLTETVDWQSIRLQEIITDDQREGGRVPRTIEAELMFDLVDICVPGDVVTLSGVIKVTSTDEGGFKANRDKCMFLLYILANCISSCKGTFISSSDTSMASVVGLEFNLKDLYAIQAIQAEENLFRLLVASLCPTIYGHEMVKAGLVLGLVGGTQKYVDDNNRIPIRGDPHILVVGDPGLGKSQMLQACANIAPRGVYVCGNTTTTSGLTVTLSKEGSSGEYALEAGALVLADQGCCCIDEFDKMPNQHYALLEAMEQQTISIAKAGIVCSLPARTSILAAANPVGGHYNKSKTVSENLKMSSPLLSRFDLVFILLDKPDEELDSKLSEHVMALHAGRAKEGGGKGTLKPTVSNCSTPISILSQLERVTSQPLSERLKYTPNEKCDPIPHQLLRKYFAYARKYVHPKLSSEACEILQKFYLELRKHHQTGESTPITTRQLESMIRLTEARARLDLREECSQQDALDTVEIMKYSMLDTYSDEFGLLDFQRSQHGSGMSGRSHAKRFIAALTKVAEKTYNSLFTVQQMREIATDMGIHVLDFLGFVSSLNNQGFLLKKGPKAYQLQTTDY</sequence>
<evidence type="ECO:0000256" key="8">
    <source>
        <dbReference type="ARBA" id="ARBA00042306"/>
    </source>
</evidence>
<keyword evidence="6" id="KW-0539">Nucleus</keyword>
<dbReference type="RefSeq" id="XP_022241427.1">
    <property type="nucleotide sequence ID" value="XM_022385719.1"/>
</dbReference>
<dbReference type="PANTHER" id="PTHR11630">
    <property type="entry name" value="DNA REPLICATION LICENSING FACTOR MCM FAMILY MEMBER"/>
    <property type="match status" value="1"/>
</dbReference>
<dbReference type="RefSeq" id="XP_013774313.1">
    <property type="nucleotide sequence ID" value="XM_013918859.2"/>
</dbReference>
<dbReference type="InterPro" id="IPR003593">
    <property type="entry name" value="AAA+_ATPase"/>
</dbReference>
<dbReference type="CDD" id="cd17759">
    <property type="entry name" value="MCM8"/>
    <property type="match status" value="1"/>
</dbReference>
<evidence type="ECO:0000313" key="11">
    <source>
        <dbReference type="Proteomes" id="UP000694941"/>
    </source>
</evidence>
<evidence type="ECO:0000313" key="13">
    <source>
        <dbReference type="RefSeq" id="XP_022241427.1"/>
    </source>
</evidence>
<evidence type="ECO:0000256" key="9">
    <source>
        <dbReference type="RuleBase" id="RU004070"/>
    </source>
</evidence>
<proteinExistence type="inferred from homology"/>
<dbReference type="Gene3D" id="3.40.50.300">
    <property type="entry name" value="P-loop containing nucleotide triphosphate hydrolases"/>
    <property type="match status" value="1"/>
</dbReference>
<feature type="domain" description="MCM C-terminal AAA(+) ATPase" evidence="10">
    <location>
        <begin position="423"/>
        <end position="630"/>
    </location>
</feature>
<dbReference type="InterPro" id="IPR027417">
    <property type="entry name" value="P-loop_NTPase"/>
</dbReference>
<evidence type="ECO:0000256" key="2">
    <source>
        <dbReference type="ARBA" id="ARBA00008010"/>
    </source>
</evidence>
<dbReference type="CDD" id="cd22247">
    <property type="entry name" value="MCM8_WHD"/>
    <property type="match status" value="1"/>
</dbReference>
<evidence type="ECO:0000256" key="1">
    <source>
        <dbReference type="ARBA" id="ARBA00004123"/>
    </source>
</evidence>
<evidence type="ECO:0000256" key="5">
    <source>
        <dbReference type="ARBA" id="ARBA00023125"/>
    </source>
</evidence>
<name>A0ABM1SCS2_LIMPO</name>